<evidence type="ECO:0000256" key="1">
    <source>
        <dbReference type="SAM" id="MobiDB-lite"/>
    </source>
</evidence>
<sequence length="166" mass="18351">MDDVNLPTQTSKPQSPLNQPSQENSPTTQTNHDSLQSHSLPLGDSCNTNNGHTPSLPQDINQPQLTQPPFLHLLINLHVANMLHAQSPPSPQGDNQTQPPLPPSPSREILMNDINQLQELSNLLSMNLLQRNTPSSPYSPNLPHTLNLDQVEHHVGYCPCCIFTQK</sequence>
<name>A0ABQ5EE27_9ASTR</name>
<organism evidence="2 3">
    <name type="scientific">Tanacetum coccineum</name>
    <dbReference type="NCBI Taxonomy" id="301880"/>
    <lineage>
        <taxon>Eukaryota</taxon>
        <taxon>Viridiplantae</taxon>
        <taxon>Streptophyta</taxon>
        <taxon>Embryophyta</taxon>
        <taxon>Tracheophyta</taxon>
        <taxon>Spermatophyta</taxon>
        <taxon>Magnoliopsida</taxon>
        <taxon>eudicotyledons</taxon>
        <taxon>Gunneridae</taxon>
        <taxon>Pentapetalae</taxon>
        <taxon>asterids</taxon>
        <taxon>campanulids</taxon>
        <taxon>Asterales</taxon>
        <taxon>Asteraceae</taxon>
        <taxon>Asteroideae</taxon>
        <taxon>Anthemideae</taxon>
        <taxon>Anthemidinae</taxon>
        <taxon>Tanacetum</taxon>
    </lineage>
</organism>
<protein>
    <submittedName>
        <fullName evidence="2">Uncharacterized protein</fullName>
    </submittedName>
</protein>
<evidence type="ECO:0000313" key="3">
    <source>
        <dbReference type="Proteomes" id="UP001151760"/>
    </source>
</evidence>
<feature type="region of interest" description="Disordered" evidence="1">
    <location>
        <begin position="1"/>
        <end position="67"/>
    </location>
</feature>
<feature type="region of interest" description="Disordered" evidence="1">
    <location>
        <begin position="84"/>
        <end position="107"/>
    </location>
</feature>
<accession>A0ABQ5EE27</accession>
<gene>
    <name evidence="2" type="ORF">Tco_0975316</name>
</gene>
<proteinExistence type="predicted"/>
<dbReference type="EMBL" id="BQNB010016214">
    <property type="protein sequence ID" value="GJT49159.1"/>
    <property type="molecule type" value="Genomic_DNA"/>
</dbReference>
<evidence type="ECO:0000313" key="2">
    <source>
        <dbReference type="EMBL" id="GJT49159.1"/>
    </source>
</evidence>
<dbReference type="Proteomes" id="UP001151760">
    <property type="component" value="Unassembled WGS sequence"/>
</dbReference>
<comment type="caution">
    <text evidence="2">The sequence shown here is derived from an EMBL/GenBank/DDBJ whole genome shotgun (WGS) entry which is preliminary data.</text>
</comment>
<keyword evidence="3" id="KW-1185">Reference proteome</keyword>
<reference evidence="2" key="1">
    <citation type="journal article" date="2022" name="Int. J. Mol. Sci.">
        <title>Draft Genome of Tanacetum Coccineum: Genomic Comparison of Closely Related Tanacetum-Family Plants.</title>
        <authorList>
            <person name="Yamashiro T."/>
            <person name="Shiraishi A."/>
            <person name="Nakayama K."/>
            <person name="Satake H."/>
        </authorList>
    </citation>
    <scope>NUCLEOTIDE SEQUENCE</scope>
</reference>
<reference evidence="2" key="2">
    <citation type="submission" date="2022-01" db="EMBL/GenBank/DDBJ databases">
        <authorList>
            <person name="Yamashiro T."/>
            <person name="Shiraishi A."/>
            <person name="Satake H."/>
            <person name="Nakayama K."/>
        </authorList>
    </citation>
    <scope>NUCLEOTIDE SEQUENCE</scope>
</reference>